<dbReference type="GO" id="GO:0005886">
    <property type="term" value="C:plasma membrane"/>
    <property type="evidence" value="ECO:0007669"/>
    <property type="project" value="UniProtKB-SubCell"/>
</dbReference>
<feature type="transmembrane region" description="Helical" evidence="8">
    <location>
        <begin position="228"/>
        <end position="246"/>
    </location>
</feature>
<dbReference type="Proteomes" id="UP000184406">
    <property type="component" value="Unassembled WGS sequence"/>
</dbReference>
<evidence type="ECO:0000256" key="6">
    <source>
        <dbReference type="ARBA" id="ARBA00022989"/>
    </source>
</evidence>
<feature type="transmembrane region" description="Helical" evidence="8">
    <location>
        <begin position="320"/>
        <end position="338"/>
    </location>
</feature>
<accession>A0A1M5DXX6</accession>
<evidence type="ECO:0000256" key="7">
    <source>
        <dbReference type="ARBA" id="ARBA00023136"/>
    </source>
</evidence>
<dbReference type="GO" id="GO:0022857">
    <property type="term" value="F:transmembrane transporter activity"/>
    <property type="evidence" value="ECO:0007669"/>
    <property type="project" value="InterPro"/>
</dbReference>
<dbReference type="AlphaFoldDB" id="A0A1M5DXX6"/>
<evidence type="ECO:0000313" key="10">
    <source>
        <dbReference type="Proteomes" id="UP000184406"/>
    </source>
</evidence>
<evidence type="ECO:0000313" key="9">
    <source>
        <dbReference type="EMBL" id="SHF71681.1"/>
    </source>
</evidence>
<keyword evidence="4" id="KW-1003">Cell membrane</keyword>
<keyword evidence="5 8" id="KW-0812">Transmembrane</keyword>
<evidence type="ECO:0000256" key="5">
    <source>
        <dbReference type="ARBA" id="ARBA00022692"/>
    </source>
</evidence>
<feature type="transmembrane region" description="Helical" evidence="8">
    <location>
        <begin position="21"/>
        <end position="40"/>
    </location>
</feature>
<feature type="transmembrane region" description="Helical" evidence="8">
    <location>
        <begin position="258"/>
        <end position="276"/>
    </location>
</feature>
<keyword evidence="6 8" id="KW-1133">Transmembrane helix</keyword>
<evidence type="ECO:0000256" key="8">
    <source>
        <dbReference type="SAM" id="Phobius"/>
    </source>
</evidence>
<proteinExistence type="inferred from homology"/>
<feature type="transmembrane region" description="Helical" evidence="8">
    <location>
        <begin position="98"/>
        <end position="118"/>
    </location>
</feature>
<feature type="transmembrane region" description="Helical" evidence="8">
    <location>
        <begin position="405"/>
        <end position="433"/>
    </location>
</feature>
<organism evidence="9 10">
    <name type="scientific">Arenibacter palladensis</name>
    <dbReference type="NCBI Taxonomy" id="237373"/>
    <lineage>
        <taxon>Bacteria</taxon>
        <taxon>Pseudomonadati</taxon>
        <taxon>Bacteroidota</taxon>
        <taxon>Flavobacteriia</taxon>
        <taxon>Flavobacteriales</taxon>
        <taxon>Flavobacteriaceae</taxon>
        <taxon>Arenibacter</taxon>
    </lineage>
</organism>
<feature type="transmembrane region" description="Helical" evidence="8">
    <location>
        <begin position="471"/>
        <end position="498"/>
    </location>
</feature>
<dbReference type="InterPro" id="IPR000060">
    <property type="entry name" value="BCCT_transptr"/>
</dbReference>
<keyword evidence="7 8" id="KW-0472">Membrane</keyword>
<feature type="transmembrane region" description="Helical" evidence="8">
    <location>
        <begin position="60"/>
        <end position="78"/>
    </location>
</feature>
<evidence type="ECO:0000256" key="3">
    <source>
        <dbReference type="ARBA" id="ARBA00022448"/>
    </source>
</evidence>
<evidence type="ECO:0000256" key="2">
    <source>
        <dbReference type="ARBA" id="ARBA00005658"/>
    </source>
</evidence>
<evidence type="ECO:0000256" key="1">
    <source>
        <dbReference type="ARBA" id="ARBA00004651"/>
    </source>
</evidence>
<feature type="transmembrane region" description="Helical" evidence="8">
    <location>
        <begin position="195"/>
        <end position="216"/>
    </location>
</feature>
<reference evidence="10" key="1">
    <citation type="submission" date="2016-11" db="EMBL/GenBank/DDBJ databases">
        <authorList>
            <person name="Varghese N."/>
            <person name="Submissions S."/>
        </authorList>
    </citation>
    <scope>NUCLEOTIDE SEQUENCE [LARGE SCALE GENOMIC DNA]</scope>
    <source>
        <strain evidence="10">DSM 17539</strain>
    </source>
</reference>
<dbReference type="RefSeq" id="WP_245802570.1">
    <property type="nucleotide sequence ID" value="NZ_FQUX01000006.1"/>
</dbReference>
<keyword evidence="10" id="KW-1185">Reference proteome</keyword>
<comment type="subcellular location">
    <subcellularLocation>
        <location evidence="1">Cell membrane</location>
        <topology evidence="1">Multi-pass membrane protein</topology>
    </subcellularLocation>
</comment>
<protein>
    <submittedName>
        <fullName evidence="9">Glycine betaine transporter</fullName>
    </submittedName>
</protein>
<feature type="transmembrane region" description="Helical" evidence="8">
    <location>
        <begin position="350"/>
        <end position="376"/>
    </location>
</feature>
<dbReference type="PANTHER" id="PTHR30047:SF7">
    <property type="entry name" value="HIGH-AFFINITY CHOLINE TRANSPORT PROTEIN"/>
    <property type="match status" value="1"/>
</dbReference>
<gene>
    <name evidence="9" type="ORF">SAMN03080594_106281</name>
</gene>
<sequence length="514" mass="57743">MLPCVKTGIIKIFNAYRKNPLLPISIGILLVSTIIVFIATRETYNAIEMASIWVRNYFGYFYLYLGLGCVLLLVAIALSPLGKIKLGKKNEKPEFTIWAWTAMLYSAGMGAGILLRAVQEPIFMQQNPPYLSDLPSDILALEFTFYQWGFTAWAFYGLFAMTIGYYLFVRKKKVLISSTIEDILHNKAARTGIDVLTIMTTVFGLIAAIGLGTTQINGGLNHLTSSNFGLVTTLLLTTLISSLAFYSAWKGVNKGIQVLSKINILITLAVLFFTFSQSDILKVVGNFLEASFHYIMDFIPMSLAYGNYDPGLAFLTDWTFYYWAFWLAWAPFTGIFIARISKGRSLRQLLLGVLIIPSLGTFFWFSVFGTSAFQLIEGWESYNNEFDGVFSSIFVFFGNYPFATFLNITTIVLLIGFLVTSVDSAVFVLSMFSDKGKKDPSKKHRLIWSLFIFLATIALILLGNAKPEINILIAAQKLLIITSLPFAFFMVFMALVFVKELLRHHKSYPLISKK</sequence>
<name>A0A1M5DXX6_9FLAO</name>
<dbReference type="EMBL" id="FQUX01000006">
    <property type="protein sequence ID" value="SHF71681.1"/>
    <property type="molecule type" value="Genomic_DNA"/>
</dbReference>
<comment type="similarity">
    <text evidence="2">Belongs to the BCCT transporter (TC 2.A.15) family.</text>
</comment>
<feature type="transmembrane region" description="Helical" evidence="8">
    <location>
        <begin position="445"/>
        <end position="465"/>
    </location>
</feature>
<evidence type="ECO:0000256" key="4">
    <source>
        <dbReference type="ARBA" id="ARBA00022475"/>
    </source>
</evidence>
<dbReference type="Pfam" id="PF02028">
    <property type="entry name" value="BCCT"/>
    <property type="match status" value="1"/>
</dbReference>
<dbReference type="PANTHER" id="PTHR30047">
    <property type="entry name" value="HIGH-AFFINITY CHOLINE TRANSPORT PROTEIN-RELATED"/>
    <property type="match status" value="1"/>
</dbReference>
<keyword evidence="3" id="KW-0813">Transport</keyword>
<feature type="transmembrane region" description="Helical" evidence="8">
    <location>
        <begin position="145"/>
        <end position="168"/>
    </location>
</feature>